<evidence type="ECO:0000313" key="3">
    <source>
        <dbReference type="Proteomes" id="UP000267430"/>
    </source>
</evidence>
<dbReference type="RefSeq" id="WP_126863065.1">
    <property type="nucleotide sequence ID" value="NZ_JAUSTX010000003.1"/>
</dbReference>
<dbReference type="InterPro" id="IPR023606">
    <property type="entry name" value="CoA-Trfase_III_dom_1_sf"/>
</dbReference>
<gene>
    <name evidence="2" type="ORF">ELQ35_01420</name>
</gene>
<dbReference type="PANTHER" id="PTHR48207">
    <property type="entry name" value="SUCCINATE--HYDROXYMETHYLGLUTARATE COA-TRANSFERASE"/>
    <property type="match status" value="1"/>
</dbReference>
<accession>A0A433HX31</accession>
<dbReference type="Pfam" id="PF02515">
    <property type="entry name" value="CoA_transf_3"/>
    <property type="match status" value="1"/>
</dbReference>
<protein>
    <submittedName>
        <fullName evidence="2">CoA transferase</fullName>
    </submittedName>
</protein>
<dbReference type="Gene3D" id="3.30.1540.10">
    <property type="entry name" value="formyl-coa transferase, domain 3"/>
    <property type="match status" value="1"/>
</dbReference>
<dbReference type="OrthoDB" id="9797653at2"/>
<evidence type="ECO:0000256" key="1">
    <source>
        <dbReference type="ARBA" id="ARBA00022679"/>
    </source>
</evidence>
<dbReference type="GO" id="GO:0008410">
    <property type="term" value="F:CoA-transferase activity"/>
    <property type="evidence" value="ECO:0007669"/>
    <property type="project" value="TreeGrafter"/>
</dbReference>
<name>A0A433HX31_9BACI</name>
<dbReference type="InterPro" id="IPR050483">
    <property type="entry name" value="CoA-transferase_III_domain"/>
</dbReference>
<dbReference type="InterPro" id="IPR003673">
    <property type="entry name" value="CoA-Trfase_fam_III"/>
</dbReference>
<dbReference type="Gene3D" id="3.40.50.10540">
    <property type="entry name" value="Crotonobetainyl-coa:carnitine coa-transferase, domain 1"/>
    <property type="match status" value="1"/>
</dbReference>
<dbReference type="Proteomes" id="UP000267430">
    <property type="component" value="Unassembled WGS sequence"/>
</dbReference>
<evidence type="ECO:0000313" key="2">
    <source>
        <dbReference type="EMBL" id="RUQ32774.1"/>
    </source>
</evidence>
<proteinExistence type="predicted"/>
<dbReference type="SUPFAM" id="SSF89796">
    <property type="entry name" value="CoA-transferase family III (CaiB/BaiF)"/>
    <property type="match status" value="1"/>
</dbReference>
<reference evidence="2 3" key="1">
    <citation type="submission" date="2018-12" db="EMBL/GenBank/DDBJ databases">
        <title>Bacillus chawlae sp. nov., Bacillus glennii sp. nov., and Bacillus saganii sp. nov. Isolated from the Vehicle Assembly Building at Kennedy Space Center where the Viking Spacecraft were Assembled.</title>
        <authorList>
            <person name="Seuylemezian A."/>
            <person name="Vaishampayan P."/>
        </authorList>
    </citation>
    <scope>NUCLEOTIDE SEQUENCE [LARGE SCALE GENOMIC DNA]</scope>
    <source>
        <strain evidence="2 3">L5</strain>
    </source>
</reference>
<keyword evidence="1 2" id="KW-0808">Transferase</keyword>
<dbReference type="PANTHER" id="PTHR48207:SF3">
    <property type="entry name" value="SUCCINATE--HYDROXYMETHYLGLUTARATE COA-TRANSFERASE"/>
    <property type="match status" value="1"/>
</dbReference>
<comment type="caution">
    <text evidence="2">The sequence shown here is derived from an EMBL/GenBank/DDBJ whole genome shotgun (WGS) entry which is preliminary data.</text>
</comment>
<sequence length="403" mass="43914">MKPLNGIRVIDLSRILSGPYCTMTLADMGAEVIKVESPAGDDTRNWGPPFIKCESAYYLSVNRNKKSIVLNLKTEEGKEILLNLIKKADVVVENFRPGTLDRLKIGYETLKKINPKIILASISGYGQTGPYSKKPGYDIIAQGIGGLTSVTGEPDKPPVKVGFSVADIGAGMWAVVGIQNALIAREKTGEGQRVDVSLLDTMISWQTYLASNYFASGKNPEPQGGAHPNIVPYQLFESSDGFFNVAVATENHWEKFCEVIGASDLKDNSKYSNNANRVINRERLIPYLQDIFHTKTTKEWIAIIESTGIPCGPVLRFNEIYEDPHVLAREQVVEVEHPTAGKIKMTGLPVKLSATPGEIVSAPPLFGENTREVLSTLGGLSNDAISDLEEKGVIKLGSVPAEI</sequence>
<dbReference type="AlphaFoldDB" id="A0A433HX31"/>
<organism evidence="2 3">
    <name type="scientific">Peribacillus cavernae</name>
    <dbReference type="NCBI Taxonomy" id="1674310"/>
    <lineage>
        <taxon>Bacteria</taxon>
        <taxon>Bacillati</taxon>
        <taxon>Bacillota</taxon>
        <taxon>Bacilli</taxon>
        <taxon>Bacillales</taxon>
        <taxon>Bacillaceae</taxon>
        <taxon>Peribacillus</taxon>
    </lineage>
</organism>
<keyword evidence="3" id="KW-1185">Reference proteome</keyword>
<dbReference type="EMBL" id="RYZZ01000001">
    <property type="protein sequence ID" value="RUQ32774.1"/>
    <property type="molecule type" value="Genomic_DNA"/>
</dbReference>
<dbReference type="InterPro" id="IPR044855">
    <property type="entry name" value="CoA-Trfase_III_dom3_sf"/>
</dbReference>